<feature type="compositionally biased region" description="Polar residues" evidence="1">
    <location>
        <begin position="242"/>
        <end position="262"/>
    </location>
</feature>
<dbReference type="InterPro" id="IPR015943">
    <property type="entry name" value="WD40/YVTN_repeat-like_dom_sf"/>
</dbReference>
<name>A0AAE0F1V7_9CHLO</name>
<dbReference type="InterPro" id="IPR011047">
    <property type="entry name" value="Quinoprotein_ADH-like_sf"/>
</dbReference>
<dbReference type="Gene3D" id="2.170.270.10">
    <property type="entry name" value="SET domain"/>
    <property type="match status" value="1"/>
</dbReference>
<dbReference type="PROSITE" id="PS51184">
    <property type="entry name" value="JMJC"/>
    <property type="match status" value="1"/>
</dbReference>
<feature type="region of interest" description="Disordered" evidence="1">
    <location>
        <begin position="47"/>
        <end position="71"/>
    </location>
</feature>
<gene>
    <name evidence="4" type="ORF">CYMTET_42230</name>
</gene>
<dbReference type="Pfam" id="PF00856">
    <property type="entry name" value="SET"/>
    <property type="match status" value="1"/>
</dbReference>
<feature type="compositionally biased region" description="Low complexity" evidence="1">
    <location>
        <begin position="323"/>
        <end position="332"/>
    </location>
</feature>
<dbReference type="Proteomes" id="UP001190700">
    <property type="component" value="Unassembled WGS sequence"/>
</dbReference>
<dbReference type="EMBL" id="LGRX02028235">
    <property type="protein sequence ID" value="KAK3248302.1"/>
    <property type="molecule type" value="Genomic_DNA"/>
</dbReference>
<feature type="region of interest" description="Disordered" evidence="1">
    <location>
        <begin position="631"/>
        <end position="700"/>
    </location>
</feature>
<dbReference type="SUPFAM" id="SSF82199">
    <property type="entry name" value="SET domain"/>
    <property type="match status" value="1"/>
</dbReference>
<feature type="region of interest" description="Disordered" evidence="1">
    <location>
        <begin position="951"/>
        <end position="988"/>
    </location>
</feature>
<reference evidence="4 5" key="1">
    <citation type="journal article" date="2015" name="Genome Biol. Evol.">
        <title>Comparative Genomics of a Bacterivorous Green Alga Reveals Evolutionary Causalities and Consequences of Phago-Mixotrophic Mode of Nutrition.</title>
        <authorList>
            <person name="Burns J.A."/>
            <person name="Paasch A."/>
            <person name="Narechania A."/>
            <person name="Kim E."/>
        </authorList>
    </citation>
    <scope>NUCLEOTIDE SEQUENCE [LARGE SCALE GENOMIC DNA]</scope>
    <source>
        <strain evidence="4 5">PLY_AMNH</strain>
    </source>
</reference>
<feature type="compositionally biased region" description="Polar residues" evidence="1">
    <location>
        <begin position="277"/>
        <end position="296"/>
    </location>
</feature>
<feature type="domain" description="JmjC" evidence="3">
    <location>
        <begin position="485"/>
        <end position="640"/>
    </location>
</feature>
<feature type="region of interest" description="Disordered" evidence="1">
    <location>
        <begin position="1276"/>
        <end position="1302"/>
    </location>
</feature>
<feature type="region of interest" description="Disordered" evidence="1">
    <location>
        <begin position="218"/>
        <end position="337"/>
    </location>
</feature>
<feature type="domain" description="SET" evidence="2">
    <location>
        <begin position="1356"/>
        <end position="1507"/>
    </location>
</feature>
<evidence type="ECO:0000256" key="1">
    <source>
        <dbReference type="SAM" id="MobiDB-lite"/>
    </source>
</evidence>
<accession>A0AAE0F1V7</accession>
<dbReference type="Gene3D" id="2.130.10.10">
    <property type="entry name" value="YVTN repeat-like/Quinoprotein amine dehydrogenase"/>
    <property type="match status" value="1"/>
</dbReference>
<evidence type="ECO:0008006" key="6">
    <source>
        <dbReference type="Google" id="ProtNLM"/>
    </source>
</evidence>
<comment type="caution">
    <text evidence="4">The sequence shown here is derived from an EMBL/GenBank/DDBJ whole genome shotgun (WGS) entry which is preliminary data.</text>
</comment>
<keyword evidence="5" id="KW-1185">Reference proteome</keyword>
<sequence length="1518" mass="164555">MIYITKPGRICSFDETRLTMDCTEVSKAPGVNLEVLTFGFKGKEARRKDTEDGEAEVEEERAGGRVSSAQFWDRGPMTSDASFKAIAEVAEQKKQAAADTQVRKRQAAVKEMERSAKYAKLAEGARKKVEQARNHVKLAKLVKEELVGMLKAMGETPATSAKKADMEALVQQLVAESTLRGRCIPLDNFVSNMPRGPIVPPKGVAWASIKTFFRLPPGDAPSASDVSPGPSSQQLDAADSNPPHSRPSSVTSDVIDLSQDSPDASKPLTSRLPAERGNTSKAAATPRPASTRQTVLPQRKRKGTHGKHHKPRKIAGGHRRWLSSSTSSSSGSEGDVYTPSGVLVVRDVYTPSGVLGVPRVAERPRSQRTQDQVERQAALNKLLRRPVHLVRDLQAAMDIISSDPSRPFVFRGAVGDLPTWTHSLGGLRSVLPAAKTYSTVTVPTLTKAGRGALSLGEMEDRRLHNLFCYHEGIYPQEDYSLVHALHESGRYGDVDLPSRDEVRRCFGALQQTRCFLSTCARNSRFGERFETGWHHDRRDQLVLVLHCGSLDAGEGGKQFQVSHPTTRPGGEESDTTYGANDPVHACDTVVNLDLERGDLLYLPSKWRHNVVTRGATCTLNWSYDENVVDTRQDRASPEPQSVKDSPGLADTTTSQSSTSRQPGDGSKVEGILTDDEPSAPNPAADALGNSGPGDQPDAGAWHRLDWARERDQGAVGQHGDDGLLVTRMHFPGPGDISALCCVSSSRFGAGASQQREPTLITGHKGKRVTFWGGAGTGSDATESGAVDGPKVSLWQTPQLWCGEVLCVVEALERVYCLGKRGVQVLRLPDINSGTAARRGSPSAAERPPEQELRLRPPKGCGRWYRLAVAPDGMVLACSSELSEGRAQLCVYDVRGEGLPRLMWRVDTGHSRLMECLCITAAGQVATAAANKVGGNTHAEVKLWEIGPLPPRVADDDEDAAHRATAEASNPRLSPAGDGRLSPPPSPSRGGFCRAVVTGCRFAGDGYNVLALAEVDSFLLWSGDPDVGMVMDDGGRGPQKMACRIMRMPSDGTRPRKVDELGCHNRELPAAGGRKNAVWQLTALEEGRLVSMCMAGQVRVWRVSTREPLHVLDMELASGVFNLLAGGVFPRAAAPFLVAASPAELQCMSCVTTHGSQRHASGLGQRRRSTDSITWKHRLEITPRESECVIEDPVGSDEVQTTNGTTPAPASTLPPVLSVPTVPSVLPMSQGAQRLWDLPLDGRRLKDSEVPTALEKWVSTHWPQSDVGQWLSPGAEQLHQEAEGRWGRRAGEGGGRASRSDRGDVMVLEAKDGRASEEKAVYDAAGEYVRERFGAAATAGQAPAVEESPSSGARAVSPFTVSKRDARRDLRKEGQRGMRARRDVSRGEVLGVLSGGVCTREEWSAELKVSAYERALESYCMEIETYNDIARVRRREEGMNLEAARQLDLLVVVTSELRLVNCSRGPHGTESTGANCRPVEVVVRGWPVLTLVATEHIASGSEVLFDYGEDYWLQLEQVR</sequence>
<dbReference type="Pfam" id="PF08007">
    <property type="entry name" value="JmjC_2"/>
    <property type="match status" value="1"/>
</dbReference>
<evidence type="ECO:0000313" key="4">
    <source>
        <dbReference type="EMBL" id="KAK3248302.1"/>
    </source>
</evidence>
<dbReference type="SUPFAM" id="SSF50998">
    <property type="entry name" value="Quinoprotein alcohol dehydrogenase-like"/>
    <property type="match status" value="1"/>
</dbReference>
<organism evidence="4 5">
    <name type="scientific">Cymbomonas tetramitiformis</name>
    <dbReference type="NCBI Taxonomy" id="36881"/>
    <lineage>
        <taxon>Eukaryota</taxon>
        <taxon>Viridiplantae</taxon>
        <taxon>Chlorophyta</taxon>
        <taxon>Pyramimonadophyceae</taxon>
        <taxon>Pyramimonadales</taxon>
        <taxon>Pyramimonadaceae</taxon>
        <taxon>Cymbomonas</taxon>
    </lineage>
</organism>
<feature type="region of interest" description="Disordered" evidence="1">
    <location>
        <begin position="555"/>
        <end position="582"/>
    </location>
</feature>
<dbReference type="PROSITE" id="PS50280">
    <property type="entry name" value="SET"/>
    <property type="match status" value="1"/>
</dbReference>
<dbReference type="InterPro" id="IPR003347">
    <property type="entry name" value="JmjC_dom"/>
</dbReference>
<evidence type="ECO:0000259" key="3">
    <source>
        <dbReference type="PROSITE" id="PS51184"/>
    </source>
</evidence>
<feature type="region of interest" description="Disordered" evidence="1">
    <location>
        <begin position="833"/>
        <end position="852"/>
    </location>
</feature>
<dbReference type="Gene3D" id="2.60.120.650">
    <property type="entry name" value="Cupin"/>
    <property type="match status" value="1"/>
</dbReference>
<evidence type="ECO:0000259" key="2">
    <source>
        <dbReference type="PROSITE" id="PS50280"/>
    </source>
</evidence>
<feature type="compositionally biased region" description="Polar residues" evidence="1">
    <location>
        <begin position="1197"/>
        <end position="1208"/>
    </location>
</feature>
<protein>
    <recommendedName>
        <fullName evidence="6">JmjC domain-containing protein</fullName>
    </recommendedName>
</protein>
<feature type="compositionally biased region" description="Basic residues" evidence="1">
    <location>
        <begin position="298"/>
        <end position="321"/>
    </location>
</feature>
<dbReference type="SUPFAM" id="SSF51197">
    <property type="entry name" value="Clavaminate synthase-like"/>
    <property type="match status" value="1"/>
</dbReference>
<feature type="compositionally biased region" description="Basic and acidic residues" evidence="1">
    <location>
        <begin position="1277"/>
        <end position="1290"/>
    </location>
</feature>
<evidence type="ECO:0000313" key="5">
    <source>
        <dbReference type="Proteomes" id="UP001190700"/>
    </source>
</evidence>
<feature type="region of interest" description="Disordered" evidence="1">
    <location>
        <begin position="1194"/>
        <end position="1214"/>
    </location>
</feature>
<proteinExistence type="predicted"/>
<dbReference type="InterPro" id="IPR046341">
    <property type="entry name" value="SET_dom_sf"/>
</dbReference>
<dbReference type="InterPro" id="IPR001214">
    <property type="entry name" value="SET_dom"/>
</dbReference>